<evidence type="ECO:0000313" key="8">
    <source>
        <dbReference type="EMBL" id="GGD44714.1"/>
    </source>
</evidence>
<dbReference type="AlphaFoldDB" id="A0A916YHS5"/>
<dbReference type="InterPro" id="IPR040921">
    <property type="entry name" value="Peptidase_S66C"/>
</dbReference>
<keyword evidence="3" id="KW-0645">Protease</keyword>
<evidence type="ECO:0000259" key="6">
    <source>
        <dbReference type="Pfam" id="PF02016"/>
    </source>
</evidence>
<dbReference type="InterPro" id="IPR027478">
    <property type="entry name" value="LdcA_N"/>
</dbReference>
<comment type="similarity">
    <text evidence="1">Belongs to the peptidase S66 family.</text>
</comment>
<accession>A0A916YHS5</accession>
<dbReference type="Pfam" id="PF02016">
    <property type="entry name" value="Peptidase_S66"/>
    <property type="match status" value="1"/>
</dbReference>
<feature type="domain" description="LD-carboxypeptidase N-terminal" evidence="6">
    <location>
        <begin position="7"/>
        <end position="119"/>
    </location>
</feature>
<evidence type="ECO:0000256" key="3">
    <source>
        <dbReference type="ARBA" id="ARBA00022670"/>
    </source>
</evidence>
<dbReference type="SUPFAM" id="SSF52317">
    <property type="entry name" value="Class I glutamine amidotransferase-like"/>
    <property type="match status" value="1"/>
</dbReference>
<keyword evidence="2" id="KW-0121">Carboxypeptidase</keyword>
<dbReference type="GO" id="GO:0004180">
    <property type="term" value="F:carboxypeptidase activity"/>
    <property type="evidence" value="ECO:0007669"/>
    <property type="project" value="UniProtKB-KW"/>
</dbReference>
<evidence type="ECO:0000256" key="4">
    <source>
        <dbReference type="ARBA" id="ARBA00022801"/>
    </source>
</evidence>
<dbReference type="InterPro" id="IPR029062">
    <property type="entry name" value="Class_I_gatase-like"/>
</dbReference>
<dbReference type="InterPro" id="IPR027461">
    <property type="entry name" value="Carboxypeptidase_A_C_sf"/>
</dbReference>
<dbReference type="InterPro" id="IPR003507">
    <property type="entry name" value="S66_fam"/>
</dbReference>
<dbReference type="GO" id="GO:0008236">
    <property type="term" value="F:serine-type peptidase activity"/>
    <property type="evidence" value="ECO:0007669"/>
    <property type="project" value="UniProtKB-KW"/>
</dbReference>
<keyword evidence="5" id="KW-0720">Serine protease</keyword>
<dbReference type="PANTHER" id="PTHR30237:SF2">
    <property type="entry name" value="MUREIN TETRAPEPTIDE CARBOXYPEPTIDASE"/>
    <property type="match status" value="1"/>
</dbReference>
<evidence type="ECO:0008006" key="10">
    <source>
        <dbReference type="Google" id="ProtNLM"/>
    </source>
</evidence>
<reference evidence="8 9" key="1">
    <citation type="journal article" date="2014" name="Int. J. Syst. Evol. Microbiol.">
        <title>Complete genome sequence of Corynebacterium casei LMG S-19264T (=DSM 44701T), isolated from a smear-ripened cheese.</title>
        <authorList>
            <consortium name="US DOE Joint Genome Institute (JGI-PGF)"/>
            <person name="Walter F."/>
            <person name="Albersmeier A."/>
            <person name="Kalinowski J."/>
            <person name="Ruckert C."/>
        </authorList>
    </citation>
    <scope>NUCLEOTIDE SEQUENCE [LARGE SCALE GENOMIC DNA]</scope>
    <source>
        <strain evidence="8 9">CGMCC 1.15358</strain>
    </source>
</reference>
<dbReference type="GO" id="GO:0006508">
    <property type="term" value="P:proteolysis"/>
    <property type="evidence" value="ECO:0007669"/>
    <property type="project" value="UniProtKB-KW"/>
</dbReference>
<name>A0A916YHS5_9SPHN</name>
<evidence type="ECO:0000259" key="7">
    <source>
        <dbReference type="Pfam" id="PF17676"/>
    </source>
</evidence>
<evidence type="ECO:0000313" key="9">
    <source>
        <dbReference type="Proteomes" id="UP000598997"/>
    </source>
</evidence>
<dbReference type="CDD" id="cd07025">
    <property type="entry name" value="Peptidase_S66"/>
    <property type="match status" value="1"/>
</dbReference>
<dbReference type="PANTHER" id="PTHR30237">
    <property type="entry name" value="MURAMOYLTETRAPEPTIDE CARBOXYPEPTIDASE"/>
    <property type="match status" value="1"/>
</dbReference>
<comment type="caution">
    <text evidence="8">The sequence shown here is derived from an EMBL/GenBank/DDBJ whole genome shotgun (WGS) entry which is preliminary data.</text>
</comment>
<dbReference type="SUPFAM" id="SSF141986">
    <property type="entry name" value="LD-carboxypeptidase A C-terminal domain-like"/>
    <property type="match status" value="1"/>
</dbReference>
<protein>
    <recommendedName>
        <fullName evidence="10">LD-carboxypeptidase</fullName>
    </recommendedName>
</protein>
<dbReference type="InterPro" id="IPR040449">
    <property type="entry name" value="Peptidase_S66_N"/>
</dbReference>
<evidence type="ECO:0000256" key="2">
    <source>
        <dbReference type="ARBA" id="ARBA00022645"/>
    </source>
</evidence>
<dbReference type="Pfam" id="PF17676">
    <property type="entry name" value="Peptidase_S66C"/>
    <property type="match status" value="1"/>
</dbReference>
<dbReference type="EMBL" id="BMIO01000005">
    <property type="protein sequence ID" value="GGD44714.1"/>
    <property type="molecule type" value="Genomic_DNA"/>
</dbReference>
<proteinExistence type="inferred from homology"/>
<dbReference type="Proteomes" id="UP000598997">
    <property type="component" value="Unassembled WGS sequence"/>
</dbReference>
<feature type="domain" description="LD-carboxypeptidase C-terminal" evidence="7">
    <location>
        <begin position="167"/>
        <end position="273"/>
    </location>
</feature>
<dbReference type="Gene3D" id="3.50.30.60">
    <property type="entry name" value="LD-carboxypeptidase A C-terminal domain-like"/>
    <property type="match status" value="1"/>
</dbReference>
<dbReference type="Gene3D" id="3.40.50.10740">
    <property type="entry name" value="Class I glutamine amidotransferase-like"/>
    <property type="match status" value="1"/>
</dbReference>
<organism evidence="8 9">
    <name type="scientific">Croceicoccus pelagius</name>
    <dbReference type="NCBI Taxonomy" id="1703341"/>
    <lineage>
        <taxon>Bacteria</taxon>
        <taxon>Pseudomonadati</taxon>
        <taxon>Pseudomonadota</taxon>
        <taxon>Alphaproteobacteria</taxon>
        <taxon>Sphingomonadales</taxon>
        <taxon>Erythrobacteraceae</taxon>
        <taxon>Croceicoccus</taxon>
    </lineage>
</organism>
<evidence type="ECO:0000256" key="1">
    <source>
        <dbReference type="ARBA" id="ARBA00010233"/>
    </source>
</evidence>
<sequence>MHMAIRIAICAPSATLPRELVAPVREVASCFEGVELHFHEQCFYEAGHFAGTDEQRLEALLDCANDPTIDAVWFARGGYGSNRICEAALTYLSREADRKVFLGSSDAGYLLGSLYKAGIGRPVHAPMPLDIKRHRGAEAVERVLAWMKGEAAPIEPTLDHRPTVAFNLTTLAMLAGTRFMPDLRGHVVMVEEVSEYLYSVDRLFFHTVEVLKGMDIAGLRLGRVSDVPENDREFGADAETIAKDWCARAGIQYLGRADIGHDHANRIVPFGQQRDFVPG</sequence>
<gene>
    <name evidence="8" type="ORF">GCM10010989_18510</name>
</gene>
<keyword evidence="9" id="KW-1185">Reference proteome</keyword>
<keyword evidence="4" id="KW-0378">Hydrolase</keyword>
<evidence type="ECO:0000256" key="5">
    <source>
        <dbReference type="ARBA" id="ARBA00022825"/>
    </source>
</evidence>